<evidence type="ECO:0000256" key="6">
    <source>
        <dbReference type="SAM" id="MobiDB-lite"/>
    </source>
</evidence>
<organism evidence="8 9">
    <name type="scientific">Rotaria magnacalcarata</name>
    <dbReference type="NCBI Taxonomy" id="392030"/>
    <lineage>
        <taxon>Eukaryota</taxon>
        <taxon>Metazoa</taxon>
        <taxon>Spiralia</taxon>
        <taxon>Gnathifera</taxon>
        <taxon>Rotifera</taxon>
        <taxon>Eurotatoria</taxon>
        <taxon>Bdelloidea</taxon>
        <taxon>Philodinida</taxon>
        <taxon>Philodinidae</taxon>
        <taxon>Rotaria</taxon>
    </lineage>
</organism>
<keyword evidence="2 4" id="KW-0371">Homeobox</keyword>
<comment type="subcellular location">
    <subcellularLocation>
        <location evidence="4 5">Nucleus</location>
    </subcellularLocation>
</comment>
<evidence type="ECO:0000256" key="1">
    <source>
        <dbReference type="ARBA" id="ARBA00023125"/>
    </source>
</evidence>
<dbReference type="PANTHER" id="PTHR24336:SF8">
    <property type="entry name" value="LADYBIRD EARLY-RELATED"/>
    <property type="match status" value="1"/>
</dbReference>
<dbReference type="Gene3D" id="1.10.10.60">
    <property type="entry name" value="Homeodomain-like"/>
    <property type="match status" value="1"/>
</dbReference>
<evidence type="ECO:0000313" key="9">
    <source>
        <dbReference type="Proteomes" id="UP000676336"/>
    </source>
</evidence>
<dbReference type="GO" id="GO:0005634">
    <property type="term" value="C:nucleus"/>
    <property type="evidence" value="ECO:0007669"/>
    <property type="project" value="UniProtKB-SubCell"/>
</dbReference>
<dbReference type="InterPro" id="IPR009057">
    <property type="entry name" value="Homeodomain-like_sf"/>
</dbReference>
<dbReference type="InterPro" id="IPR051892">
    <property type="entry name" value="LBX_TF"/>
</dbReference>
<accession>A0A8S2LV64</accession>
<evidence type="ECO:0000256" key="5">
    <source>
        <dbReference type="RuleBase" id="RU000682"/>
    </source>
</evidence>
<dbReference type="EMBL" id="CAJOBI010001970">
    <property type="protein sequence ID" value="CAF3908215.1"/>
    <property type="molecule type" value="Genomic_DNA"/>
</dbReference>
<evidence type="ECO:0000259" key="7">
    <source>
        <dbReference type="PROSITE" id="PS50071"/>
    </source>
</evidence>
<feature type="DNA-binding region" description="Homeobox" evidence="4">
    <location>
        <begin position="122"/>
        <end position="167"/>
    </location>
</feature>
<evidence type="ECO:0000256" key="2">
    <source>
        <dbReference type="ARBA" id="ARBA00023155"/>
    </source>
</evidence>
<feature type="compositionally biased region" description="Polar residues" evidence="6">
    <location>
        <begin position="215"/>
        <end position="231"/>
    </location>
</feature>
<proteinExistence type="predicted"/>
<dbReference type="PROSITE" id="PS50071">
    <property type="entry name" value="HOMEOBOX_2"/>
    <property type="match status" value="1"/>
</dbReference>
<dbReference type="InterPro" id="IPR001356">
    <property type="entry name" value="HD"/>
</dbReference>
<evidence type="ECO:0000256" key="4">
    <source>
        <dbReference type="PROSITE-ProRule" id="PRU00108"/>
    </source>
</evidence>
<dbReference type="PANTHER" id="PTHR24336">
    <property type="entry name" value="TRANSCRIPTION FACTOR LBX"/>
    <property type="match status" value="1"/>
</dbReference>
<dbReference type="CDD" id="cd00086">
    <property type="entry name" value="homeodomain"/>
    <property type="match status" value="1"/>
</dbReference>
<reference evidence="8" key="1">
    <citation type="submission" date="2021-02" db="EMBL/GenBank/DDBJ databases">
        <authorList>
            <person name="Nowell W R."/>
        </authorList>
    </citation>
    <scope>NUCLEOTIDE SEQUENCE</scope>
</reference>
<comment type="caution">
    <text evidence="8">The sequence shown here is derived from an EMBL/GenBank/DDBJ whole genome shotgun (WGS) entry which is preliminary data.</text>
</comment>
<feature type="domain" description="Homeobox" evidence="7">
    <location>
        <begin position="120"/>
        <end position="166"/>
    </location>
</feature>
<evidence type="ECO:0000313" key="8">
    <source>
        <dbReference type="EMBL" id="CAF3908215.1"/>
    </source>
</evidence>
<feature type="region of interest" description="Disordered" evidence="6">
    <location>
        <begin position="189"/>
        <end position="240"/>
    </location>
</feature>
<dbReference type="Proteomes" id="UP000676336">
    <property type="component" value="Unassembled WGS sequence"/>
</dbReference>
<dbReference type="GO" id="GO:1990837">
    <property type="term" value="F:sequence-specific double-stranded DNA binding"/>
    <property type="evidence" value="ECO:0007669"/>
    <property type="project" value="TreeGrafter"/>
</dbReference>
<gene>
    <name evidence="8" type="ORF">SMN809_LOCUS7007</name>
</gene>
<keyword evidence="3 4" id="KW-0539">Nucleus</keyword>
<sequence>MSSAAKSFLIKDILSENGDSTSSDESNDNKDIFLTKPIDLRQYFKHPLYPIALRPSSLLLTKSTPTPTPTLRNAFRLDKNSQNSPLDALFEMTKKTFDKTHKNSIDSDISLKLTHELHKRKRRKNRTAFTAQQIYSLEKRFTHQRYLTPNDRDQIANDLQLSPAQVITVYLFVCLFYMMRHGRRMTETNKEMPQSVNCSFDISSPPPSSSKHRYSTSLFTNKQHQYSQASNENDKSSVQK</sequence>
<dbReference type="SMART" id="SM00389">
    <property type="entry name" value="HOX"/>
    <property type="match status" value="1"/>
</dbReference>
<keyword evidence="1 4" id="KW-0238">DNA-binding</keyword>
<protein>
    <recommendedName>
        <fullName evidence="7">Homeobox domain-containing protein</fullName>
    </recommendedName>
</protein>
<dbReference type="SUPFAM" id="SSF46689">
    <property type="entry name" value="Homeodomain-like"/>
    <property type="match status" value="1"/>
</dbReference>
<evidence type="ECO:0000256" key="3">
    <source>
        <dbReference type="ARBA" id="ARBA00023242"/>
    </source>
</evidence>
<feature type="compositionally biased region" description="Polar residues" evidence="6">
    <location>
        <begin position="191"/>
        <end position="202"/>
    </location>
</feature>
<dbReference type="Pfam" id="PF00046">
    <property type="entry name" value="Homeodomain"/>
    <property type="match status" value="1"/>
</dbReference>
<name>A0A8S2LV64_9BILA</name>
<dbReference type="AlphaFoldDB" id="A0A8S2LV64"/>
<dbReference type="GO" id="GO:0000981">
    <property type="term" value="F:DNA-binding transcription factor activity, RNA polymerase II-specific"/>
    <property type="evidence" value="ECO:0007669"/>
    <property type="project" value="TreeGrafter"/>
</dbReference>